<dbReference type="VEuPathDB" id="FungiDB:I302_03800"/>
<evidence type="ECO:0000313" key="2">
    <source>
        <dbReference type="EMBL" id="OCF26123.1"/>
    </source>
</evidence>
<keyword evidence="4" id="KW-1185">Reference proteome</keyword>
<dbReference type="EMBL" id="KI894020">
    <property type="protein sequence ID" value="OCF26123.1"/>
    <property type="molecule type" value="Genomic_DNA"/>
</dbReference>
<dbReference type="KEGG" id="kbi:30208199"/>
<organism evidence="2">
    <name type="scientific">Kwoniella bestiolae CBS 10118</name>
    <dbReference type="NCBI Taxonomy" id="1296100"/>
    <lineage>
        <taxon>Eukaryota</taxon>
        <taxon>Fungi</taxon>
        <taxon>Dikarya</taxon>
        <taxon>Basidiomycota</taxon>
        <taxon>Agaricomycotina</taxon>
        <taxon>Tremellomycetes</taxon>
        <taxon>Tremellales</taxon>
        <taxon>Cryptococcaceae</taxon>
        <taxon>Kwoniella</taxon>
    </lineage>
</organism>
<dbReference type="RefSeq" id="XP_019047193.1">
    <property type="nucleotide sequence ID" value="XM_019190445.1"/>
</dbReference>
<reference evidence="3" key="4">
    <citation type="submission" date="2024-02" db="EMBL/GenBank/DDBJ databases">
        <title>Comparative genomics of Cryptococcus and Kwoniella reveals pathogenesis evolution and contrasting modes of karyotype evolution via chromosome fusion or intercentromeric recombination.</title>
        <authorList>
            <person name="Coelho M.A."/>
            <person name="David-Palma M."/>
            <person name="Shea T."/>
            <person name="Bowers K."/>
            <person name="McGinley-Smith S."/>
            <person name="Mohammad A.W."/>
            <person name="Gnirke A."/>
            <person name="Yurkov A.M."/>
            <person name="Nowrousian M."/>
            <person name="Sun S."/>
            <person name="Cuomo C.A."/>
            <person name="Heitman J."/>
        </authorList>
    </citation>
    <scope>NUCLEOTIDE SEQUENCE</scope>
    <source>
        <strain evidence="3">CBS 10118</strain>
    </source>
</reference>
<reference evidence="2" key="1">
    <citation type="submission" date="2013-07" db="EMBL/GenBank/DDBJ databases">
        <title>The Genome Sequence of Cryptococcus bestiolae CBS10118.</title>
        <authorList>
            <consortium name="The Broad Institute Genome Sequencing Platform"/>
            <person name="Cuomo C."/>
            <person name="Litvintseva A."/>
            <person name="Chen Y."/>
            <person name="Heitman J."/>
            <person name="Sun S."/>
            <person name="Springer D."/>
            <person name="Dromer F."/>
            <person name="Young S.K."/>
            <person name="Zeng Q."/>
            <person name="Gargeya S."/>
            <person name="Fitzgerald M."/>
            <person name="Abouelleil A."/>
            <person name="Alvarado L."/>
            <person name="Berlin A.M."/>
            <person name="Chapman S.B."/>
            <person name="Dewar J."/>
            <person name="Goldberg J."/>
            <person name="Griggs A."/>
            <person name="Gujja S."/>
            <person name="Hansen M."/>
            <person name="Howarth C."/>
            <person name="Imamovic A."/>
            <person name="Larimer J."/>
            <person name="McCowan C."/>
            <person name="Murphy C."/>
            <person name="Pearson M."/>
            <person name="Priest M."/>
            <person name="Roberts A."/>
            <person name="Saif S."/>
            <person name="Shea T."/>
            <person name="Sykes S."/>
            <person name="Wortman J."/>
            <person name="Nusbaum C."/>
            <person name="Birren B."/>
        </authorList>
    </citation>
    <scope>NUCLEOTIDE SEQUENCE [LARGE SCALE GENOMIC DNA]</scope>
    <source>
        <strain evidence="2">CBS 10118</strain>
    </source>
</reference>
<feature type="region of interest" description="Disordered" evidence="1">
    <location>
        <begin position="49"/>
        <end position="71"/>
    </location>
</feature>
<evidence type="ECO:0000313" key="4">
    <source>
        <dbReference type="Proteomes" id="UP000092730"/>
    </source>
</evidence>
<dbReference type="Proteomes" id="UP000092730">
    <property type="component" value="Chromosome 1"/>
</dbReference>
<protein>
    <submittedName>
        <fullName evidence="2">Uncharacterized protein</fullName>
    </submittedName>
</protein>
<name>A0A1B9G537_9TREE</name>
<reference evidence="2" key="3">
    <citation type="submission" date="2014-01" db="EMBL/GenBank/DDBJ databases">
        <title>Evolution of pathogenesis and genome organization in the Tremellales.</title>
        <authorList>
            <person name="Cuomo C."/>
            <person name="Litvintseva A."/>
            <person name="Heitman J."/>
            <person name="Chen Y."/>
            <person name="Sun S."/>
            <person name="Springer D."/>
            <person name="Dromer F."/>
            <person name="Young S."/>
            <person name="Zeng Q."/>
            <person name="Chapman S."/>
            <person name="Gujja S."/>
            <person name="Saif S."/>
            <person name="Birren B."/>
        </authorList>
    </citation>
    <scope>NUCLEOTIDE SEQUENCE</scope>
    <source>
        <strain evidence="2">CBS 10118</strain>
    </source>
</reference>
<dbReference type="AlphaFoldDB" id="A0A1B9G537"/>
<evidence type="ECO:0000313" key="3">
    <source>
        <dbReference type="EMBL" id="WVW78470.1"/>
    </source>
</evidence>
<dbReference type="EMBL" id="CP144541">
    <property type="protein sequence ID" value="WVW78470.1"/>
    <property type="molecule type" value="Genomic_DNA"/>
</dbReference>
<dbReference type="InterPro" id="IPR036047">
    <property type="entry name" value="F-box-like_dom_sf"/>
</dbReference>
<evidence type="ECO:0000256" key="1">
    <source>
        <dbReference type="SAM" id="MobiDB-lite"/>
    </source>
</evidence>
<dbReference type="GeneID" id="30208199"/>
<dbReference type="SUPFAM" id="SSF81383">
    <property type="entry name" value="F-box domain"/>
    <property type="match status" value="1"/>
</dbReference>
<gene>
    <name evidence="2" type="ORF">I302_03800</name>
    <name evidence="3" type="ORF">I302_100424</name>
</gene>
<accession>A0A1B9G537</accession>
<reference evidence="3" key="2">
    <citation type="submission" date="2013-07" db="EMBL/GenBank/DDBJ databases">
        <authorList>
            <consortium name="The Broad Institute Genome Sequencing Platform"/>
            <person name="Cuomo C."/>
            <person name="Litvintseva A."/>
            <person name="Chen Y."/>
            <person name="Heitman J."/>
            <person name="Sun S."/>
            <person name="Springer D."/>
            <person name="Dromer F."/>
            <person name="Young S.K."/>
            <person name="Zeng Q."/>
            <person name="Gargeya S."/>
            <person name="Fitzgerald M."/>
            <person name="Abouelleil A."/>
            <person name="Alvarado L."/>
            <person name="Berlin A.M."/>
            <person name="Chapman S.B."/>
            <person name="Dewar J."/>
            <person name="Goldberg J."/>
            <person name="Griggs A."/>
            <person name="Gujja S."/>
            <person name="Hansen M."/>
            <person name="Howarth C."/>
            <person name="Imamovic A."/>
            <person name="Larimer J."/>
            <person name="McCowan C."/>
            <person name="Murphy C."/>
            <person name="Pearson M."/>
            <person name="Priest M."/>
            <person name="Roberts A."/>
            <person name="Saif S."/>
            <person name="Shea T."/>
            <person name="Sykes S."/>
            <person name="Wortman J."/>
            <person name="Nusbaum C."/>
            <person name="Birren B."/>
        </authorList>
    </citation>
    <scope>NUCLEOTIDE SEQUENCE</scope>
    <source>
        <strain evidence="3">CBS 10118</strain>
    </source>
</reference>
<sequence length="412" mass="46883">MPFCPSPGGVRMAYHDTAEVSGAQPISEVYCTTDPIVSPNSHRYPTRFSLNNSQHLLPPPDTSSATTPTPSIPQLPDEILQLILSNFSSYDQGTLSSFDLASKHFYSLSYPKLWSWLRLSPQEEYHPTDIVESDDPPPSILIEVKKVIKKVTITSHADPWCLELSTLTNDLPDIAALELVLNPREIDSQRFIHAGISCQPGNPGDECHVLQGLQAKNLIIRNVSTYALHLYDKSINLKSWSKVKNLILVSPGSEPGCWSRQAALCSPEKSRVPHLKRIYWIFDPTSELPQFHSHGENHKMPFLKTLIYLIIRYPEVGVILVNSGCTEDITNCTNGRVMQKTCEERQREVESLLREGIEQMCNGSFWLSEDIESRQKTVEFKTLQEFLQDDGWEDWFDWKEVEGWKKSMSEMY</sequence>
<proteinExistence type="predicted"/>